<evidence type="ECO:0000313" key="2">
    <source>
        <dbReference type="EMBL" id="KAJ7308218.1"/>
    </source>
</evidence>
<evidence type="ECO:0000256" key="1">
    <source>
        <dbReference type="SAM" id="MobiDB-lite"/>
    </source>
</evidence>
<feature type="region of interest" description="Disordered" evidence="1">
    <location>
        <begin position="85"/>
        <end position="120"/>
    </location>
</feature>
<comment type="caution">
    <text evidence="2">The sequence shown here is derived from an EMBL/GenBank/DDBJ whole genome shotgun (WGS) entry which is preliminary data.</text>
</comment>
<feature type="compositionally biased region" description="Basic residues" evidence="1">
    <location>
        <begin position="91"/>
        <end position="102"/>
    </location>
</feature>
<feature type="region of interest" description="Disordered" evidence="1">
    <location>
        <begin position="1"/>
        <end position="31"/>
    </location>
</feature>
<dbReference type="EMBL" id="JAPFRF010000018">
    <property type="protein sequence ID" value="KAJ7308218.1"/>
    <property type="molecule type" value="Genomic_DNA"/>
</dbReference>
<name>A0A9Q0XAS4_9SAUR</name>
<keyword evidence="3" id="KW-1185">Reference proteome</keyword>
<organism evidence="2 3">
    <name type="scientific">Phrynocephalus forsythii</name>
    <dbReference type="NCBI Taxonomy" id="171643"/>
    <lineage>
        <taxon>Eukaryota</taxon>
        <taxon>Metazoa</taxon>
        <taxon>Chordata</taxon>
        <taxon>Craniata</taxon>
        <taxon>Vertebrata</taxon>
        <taxon>Euteleostomi</taxon>
        <taxon>Lepidosauria</taxon>
        <taxon>Squamata</taxon>
        <taxon>Bifurcata</taxon>
        <taxon>Unidentata</taxon>
        <taxon>Episquamata</taxon>
        <taxon>Toxicofera</taxon>
        <taxon>Iguania</taxon>
        <taxon>Acrodonta</taxon>
        <taxon>Agamidae</taxon>
        <taxon>Agaminae</taxon>
        <taxon>Phrynocephalus</taxon>
    </lineage>
</organism>
<reference evidence="2" key="1">
    <citation type="journal article" date="2023" name="DNA Res.">
        <title>Chromosome-level genome assembly of Phrynocephalus forsythii using third-generation DNA sequencing and Hi-C analysis.</title>
        <authorList>
            <person name="Qi Y."/>
            <person name="Zhao W."/>
            <person name="Zhao Y."/>
            <person name="Niu C."/>
            <person name="Cao S."/>
            <person name="Zhang Y."/>
        </authorList>
    </citation>
    <scope>NUCLEOTIDE SEQUENCE</scope>
    <source>
        <tissue evidence="2">Muscle</tissue>
    </source>
</reference>
<sequence>MSQPSGAVAAFPGLERIPPLARPAGRPPEKTTWCRSVASHLRRDGETFVNQWAEAENERGPWANVAARMAERVCGEWHLTRLGKSSFHTAPPKKKGGHRLLRKQKEDSFVSPAARPASNSSVFPSCFCLLNTRASEGKRRDGPANFGRADRTGG</sequence>
<dbReference type="AlphaFoldDB" id="A0A9Q0XAS4"/>
<evidence type="ECO:0000313" key="3">
    <source>
        <dbReference type="Proteomes" id="UP001142489"/>
    </source>
</evidence>
<proteinExistence type="predicted"/>
<accession>A0A9Q0XAS4</accession>
<protein>
    <submittedName>
        <fullName evidence="2">Uncharacterized protein</fullName>
    </submittedName>
</protein>
<dbReference type="Proteomes" id="UP001142489">
    <property type="component" value="Unassembled WGS sequence"/>
</dbReference>
<gene>
    <name evidence="2" type="ORF">JRQ81_008738</name>
</gene>